<dbReference type="HOGENOM" id="CLU_2427909_0_0_1"/>
<proteinExistence type="predicted"/>
<dbReference type="InParanoid" id="A0A0C3IFK3"/>
<evidence type="ECO:0000313" key="1">
    <source>
        <dbReference type="EMBL" id="KIN95802.1"/>
    </source>
</evidence>
<organism evidence="1 2">
    <name type="scientific">Pisolithus tinctorius Marx 270</name>
    <dbReference type="NCBI Taxonomy" id="870435"/>
    <lineage>
        <taxon>Eukaryota</taxon>
        <taxon>Fungi</taxon>
        <taxon>Dikarya</taxon>
        <taxon>Basidiomycota</taxon>
        <taxon>Agaricomycotina</taxon>
        <taxon>Agaricomycetes</taxon>
        <taxon>Agaricomycetidae</taxon>
        <taxon>Boletales</taxon>
        <taxon>Sclerodermatineae</taxon>
        <taxon>Pisolithaceae</taxon>
        <taxon>Pisolithus</taxon>
    </lineage>
</organism>
<reference evidence="2" key="2">
    <citation type="submission" date="2015-01" db="EMBL/GenBank/DDBJ databases">
        <title>Evolutionary Origins and Diversification of the Mycorrhizal Mutualists.</title>
        <authorList>
            <consortium name="DOE Joint Genome Institute"/>
            <consortium name="Mycorrhizal Genomics Consortium"/>
            <person name="Kohler A."/>
            <person name="Kuo A."/>
            <person name="Nagy L.G."/>
            <person name="Floudas D."/>
            <person name="Copeland A."/>
            <person name="Barry K.W."/>
            <person name="Cichocki N."/>
            <person name="Veneault-Fourrey C."/>
            <person name="LaButti K."/>
            <person name="Lindquist E.A."/>
            <person name="Lipzen A."/>
            <person name="Lundell T."/>
            <person name="Morin E."/>
            <person name="Murat C."/>
            <person name="Riley R."/>
            <person name="Ohm R."/>
            <person name="Sun H."/>
            <person name="Tunlid A."/>
            <person name="Henrissat B."/>
            <person name="Grigoriev I.V."/>
            <person name="Hibbett D.S."/>
            <person name="Martin F."/>
        </authorList>
    </citation>
    <scope>NUCLEOTIDE SEQUENCE [LARGE SCALE GENOMIC DNA]</scope>
    <source>
        <strain evidence="2">Marx 270</strain>
    </source>
</reference>
<sequence>MLRLLHHLDHRLRYLTLLPRWPWGQHFSAHLAQTDKSTINFPVQNSLAVKVMWCVTVRAAIKEGHSCQAPSLEQLGVEFPVPSRTNRSSSL</sequence>
<name>A0A0C3IFK3_PISTI</name>
<accession>A0A0C3IFK3</accession>
<protein>
    <submittedName>
        <fullName evidence="1">Uncharacterized protein</fullName>
    </submittedName>
</protein>
<dbReference type="Proteomes" id="UP000054217">
    <property type="component" value="Unassembled WGS sequence"/>
</dbReference>
<dbReference type="AlphaFoldDB" id="A0A0C3IFK3"/>
<dbReference type="EMBL" id="KN832060">
    <property type="protein sequence ID" value="KIN95802.1"/>
    <property type="molecule type" value="Genomic_DNA"/>
</dbReference>
<keyword evidence="2" id="KW-1185">Reference proteome</keyword>
<gene>
    <name evidence="1" type="ORF">M404DRAFT_296790</name>
</gene>
<evidence type="ECO:0000313" key="2">
    <source>
        <dbReference type="Proteomes" id="UP000054217"/>
    </source>
</evidence>
<reference evidence="1 2" key="1">
    <citation type="submission" date="2014-04" db="EMBL/GenBank/DDBJ databases">
        <authorList>
            <consortium name="DOE Joint Genome Institute"/>
            <person name="Kuo A."/>
            <person name="Kohler A."/>
            <person name="Costa M.D."/>
            <person name="Nagy L.G."/>
            <person name="Floudas D."/>
            <person name="Copeland A."/>
            <person name="Barry K.W."/>
            <person name="Cichocki N."/>
            <person name="Veneault-Fourrey C."/>
            <person name="LaButti K."/>
            <person name="Lindquist E.A."/>
            <person name="Lipzen A."/>
            <person name="Lundell T."/>
            <person name="Morin E."/>
            <person name="Murat C."/>
            <person name="Sun H."/>
            <person name="Tunlid A."/>
            <person name="Henrissat B."/>
            <person name="Grigoriev I.V."/>
            <person name="Hibbett D.S."/>
            <person name="Martin F."/>
            <person name="Nordberg H.P."/>
            <person name="Cantor M.N."/>
            <person name="Hua S.X."/>
        </authorList>
    </citation>
    <scope>NUCLEOTIDE SEQUENCE [LARGE SCALE GENOMIC DNA]</scope>
    <source>
        <strain evidence="1 2">Marx 270</strain>
    </source>
</reference>